<organism evidence="4 5">
    <name type="scientific">Verminephrobacter eiseniae (strain EF01-2)</name>
    <dbReference type="NCBI Taxonomy" id="391735"/>
    <lineage>
        <taxon>Bacteria</taxon>
        <taxon>Pseudomonadati</taxon>
        <taxon>Pseudomonadota</taxon>
        <taxon>Betaproteobacteria</taxon>
        <taxon>Burkholderiales</taxon>
        <taxon>Comamonadaceae</taxon>
        <taxon>Verminephrobacter</taxon>
    </lineage>
</organism>
<dbReference type="InterPro" id="IPR002938">
    <property type="entry name" value="FAD-bd"/>
</dbReference>
<feature type="domain" description="FAD-binding" evidence="3">
    <location>
        <begin position="33"/>
        <end position="368"/>
    </location>
</feature>
<dbReference type="GO" id="GO:0019622">
    <property type="term" value="P:3-(3-hydroxy)phenylpropionate catabolic process"/>
    <property type="evidence" value="ECO:0007669"/>
    <property type="project" value="TreeGrafter"/>
</dbReference>
<dbReference type="SUPFAM" id="SSF51905">
    <property type="entry name" value="FAD/NAD(P)-binding domain"/>
    <property type="match status" value="1"/>
</dbReference>
<evidence type="ECO:0000256" key="1">
    <source>
        <dbReference type="ARBA" id="ARBA00023002"/>
    </source>
</evidence>
<dbReference type="eggNOG" id="COG0654">
    <property type="taxonomic scope" value="Bacteria"/>
</dbReference>
<dbReference type="GO" id="GO:0071949">
    <property type="term" value="F:FAD binding"/>
    <property type="evidence" value="ECO:0007669"/>
    <property type="project" value="InterPro"/>
</dbReference>
<keyword evidence="1" id="KW-0560">Oxidoreductase</keyword>
<dbReference type="HOGENOM" id="CLU_009665_20_2_4"/>
<dbReference type="Gene3D" id="3.30.70.2450">
    <property type="match status" value="1"/>
</dbReference>
<dbReference type="KEGG" id="vei:Veis_3440"/>
<sequence length="605" mass="66316">MNRALPVSEPPPCRADQAHDPAHDQTHDQAHFPVVIVGAGPTGLMLANLLGQQGVRTLVIERNRSTVAESRAVTIDDESLRTVQASGLMGQVLPQVVLGYGVRYYSWRGKEFARIEPQGQEYGFPKRNAFHQPLLLEQLRAGLQRFAHSAIWFGHELLQFRDEGENGQVVHLQLGHDGATKHLRCQWLVACDGGRSMVRERLGIALVGSSYDEKWLIVDLLGRSSALRHARTWCDPARPAIRLPGPQGTLRYEFMLHAGEDPEQVLQEENVRRWIHARHPADARLAITRKVVYAFHARVAERWQSGRVLLAGDAAHLTPPFAGQGMNSGVRDAANLAWKLAAVVRGEMAPGLLATYAQERKPHAWSLIGMAVRIGRFMQPKSVWAALLAQGALRLCSLYPPVREHVLQLRFKPRPRFHEGFFLPGESAAALVPAGQLLPQPQVELPGGARVALDDMLGPGFAWLGLADAAVPPDFGLPCRHLRVVAQQDDFLPVQPVQPAQAAQCAVLRDVDGTLERLLRSAGANAVLLRPDRYVLAYLGCAGAPDAARLQPLAAWCAPPRKTLDAQSARPHRDEGCAFALSTPAATISNDQVKPLQPSRLATTP</sequence>
<gene>
    <name evidence="4" type="ordered locus">Veis_3440</name>
</gene>
<dbReference type="PANTHER" id="PTHR43476">
    <property type="entry name" value="3-(3-HYDROXY-PHENYL)PROPIONATE/3-HYDROXYCINNAMIC ACID HYDROXYLASE"/>
    <property type="match status" value="1"/>
</dbReference>
<protein>
    <submittedName>
        <fullName evidence="4">Monooxygenase, FAD-binding</fullName>
    </submittedName>
</protein>
<dbReference type="STRING" id="391735.Veis_3440"/>
<feature type="region of interest" description="Disordered" evidence="2">
    <location>
        <begin position="1"/>
        <end position="26"/>
    </location>
</feature>
<dbReference type="PANTHER" id="PTHR43476:SF3">
    <property type="entry name" value="FAD-BINDING MONOOXYGENASE"/>
    <property type="match status" value="1"/>
</dbReference>
<evidence type="ECO:0000256" key="2">
    <source>
        <dbReference type="SAM" id="MobiDB-lite"/>
    </source>
</evidence>
<reference evidence="5" key="1">
    <citation type="submission" date="2006-12" db="EMBL/GenBank/DDBJ databases">
        <title>Complete sequence of chromosome 1 of Verminephrobacter eiseniae EF01-2.</title>
        <authorList>
            <person name="Copeland A."/>
            <person name="Lucas S."/>
            <person name="Lapidus A."/>
            <person name="Barry K."/>
            <person name="Detter J.C."/>
            <person name="Glavina del Rio T."/>
            <person name="Dalin E."/>
            <person name="Tice H."/>
            <person name="Pitluck S."/>
            <person name="Chertkov O."/>
            <person name="Brettin T."/>
            <person name="Bruce D."/>
            <person name="Han C."/>
            <person name="Tapia R."/>
            <person name="Gilna P."/>
            <person name="Schmutz J."/>
            <person name="Larimer F."/>
            <person name="Land M."/>
            <person name="Hauser L."/>
            <person name="Kyrpides N."/>
            <person name="Kim E."/>
            <person name="Stahl D."/>
            <person name="Richardson P."/>
        </authorList>
    </citation>
    <scope>NUCLEOTIDE SEQUENCE [LARGE SCALE GENOMIC DNA]</scope>
    <source>
        <strain evidence="5">EF01-2</strain>
    </source>
</reference>
<name>A1WNF4_VEREI</name>
<dbReference type="InterPro" id="IPR050631">
    <property type="entry name" value="PheA/TfdB_FAD_monoxygenase"/>
</dbReference>
<evidence type="ECO:0000259" key="3">
    <source>
        <dbReference type="Pfam" id="PF01494"/>
    </source>
</evidence>
<dbReference type="NCBIfam" id="NF004831">
    <property type="entry name" value="PRK06183.1-5"/>
    <property type="match status" value="1"/>
</dbReference>
<accession>A1WNF4</accession>
<keyword evidence="4" id="KW-0503">Monooxygenase</keyword>
<dbReference type="EMBL" id="CP000542">
    <property type="protein sequence ID" value="ABM59161.1"/>
    <property type="molecule type" value="Genomic_DNA"/>
</dbReference>
<dbReference type="GO" id="GO:0008688">
    <property type="term" value="F:3-(3-hydroxyphenyl)propionate hydroxylase activity"/>
    <property type="evidence" value="ECO:0007669"/>
    <property type="project" value="TreeGrafter"/>
</dbReference>
<dbReference type="InterPro" id="IPR036188">
    <property type="entry name" value="FAD/NAD-bd_sf"/>
</dbReference>
<dbReference type="NCBIfam" id="NF004829">
    <property type="entry name" value="PRK06183.1-3"/>
    <property type="match status" value="1"/>
</dbReference>
<evidence type="ECO:0000313" key="5">
    <source>
        <dbReference type="Proteomes" id="UP000000374"/>
    </source>
</evidence>
<proteinExistence type="predicted"/>
<dbReference type="OrthoDB" id="3443359at2"/>
<keyword evidence="5" id="KW-1185">Reference proteome</keyword>
<dbReference type="Gene3D" id="3.50.50.60">
    <property type="entry name" value="FAD/NAD(P)-binding domain"/>
    <property type="match status" value="1"/>
</dbReference>
<dbReference type="AlphaFoldDB" id="A1WNF4"/>
<feature type="compositionally biased region" description="Basic and acidic residues" evidence="2">
    <location>
        <begin position="16"/>
        <end position="26"/>
    </location>
</feature>
<dbReference type="PRINTS" id="PR00420">
    <property type="entry name" value="RNGMNOXGNASE"/>
</dbReference>
<dbReference type="Pfam" id="PF01494">
    <property type="entry name" value="FAD_binding_3"/>
    <property type="match status" value="1"/>
</dbReference>
<dbReference type="Proteomes" id="UP000000374">
    <property type="component" value="Chromosome"/>
</dbReference>
<evidence type="ECO:0000313" key="4">
    <source>
        <dbReference type="EMBL" id="ABM59161.1"/>
    </source>
</evidence>